<proteinExistence type="predicted"/>
<keyword evidence="5" id="KW-1185">Reference proteome</keyword>
<dbReference type="Proteomes" id="UP000244523">
    <property type="component" value="Unassembled WGS sequence"/>
</dbReference>
<evidence type="ECO:0000313" key="4">
    <source>
        <dbReference type="EMBL" id="PUB16271.1"/>
    </source>
</evidence>
<dbReference type="PROSITE" id="PS50977">
    <property type="entry name" value="HTH_TETR_2"/>
    <property type="match status" value="1"/>
</dbReference>
<feature type="DNA-binding region" description="H-T-H motif" evidence="2">
    <location>
        <begin position="35"/>
        <end position="54"/>
    </location>
</feature>
<dbReference type="Gene3D" id="1.10.10.60">
    <property type="entry name" value="Homeodomain-like"/>
    <property type="match status" value="1"/>
</dbReference>
<name>A0A2T6KJZ3_9RHOB</name>
<protein>
    <submittedName>
        <fullName evidence="4">TetR family transcriptional regulator</fullName>
    </submittedName>
</protein>
<sequence>MTAPKAVRGSSRTSRADWTRAALDTLIEEGVDQVKVAVLSKRLKCARSSFYWYFKDRQALLGALLSHWQATNTAAIVTQATAPADSINLALVNLFACWIDGGQFDTQLDFAVRDWARRDGTVRQAVDVSDQTRIAALTAMFTRFDYPPAEAKIRARIVYFTQIGYDALDQRETNFERAQSGPDYLFCMTGHEPTPRETQAVLALGG</sequence>
<keyword evidence="1 2" id="KW-0238">DNA-binding</keyword>
<dbReference type="OrthoDB" id="3218408at2"/>
<reference evidence="4 5" key="1">
    <citation type="submission" date="2018-04" db="EMBL/GenBank/DDBJ databases">
        <title>Genomic Encyclopedia of Archaeal and Bacterial Type Strains, Phase II (KMG-II): from individual species to whole genera.</title>
        <authorList>
            <person name="Goeker M."/>
        </authorList>
    </citation>
    <scope>NUCLEOTIDE SEQUENCE [LARGE SCALE GENOMIC DNA]</scope>
    <source>
        <strain evidence="4 5">DSM 29955</strain>
    </source>
</reference>
<gene>
    <name evidence="4" type="ORF">C8N45_103125</name>
</gene>
<dbReference type="Pfam" id="PF00440">
    <property type="entry name" value="TetR_N"/>
    <property type="match status" value="1"/>
</dbReference>
<comment type="caution">
    <text evidence="4">The sequence shown here is derived from an EMBL/GenBank/DDBJ whole genome shotgun (WGS) entry which is preliminary data.</text>
</comment>
<evidence type="ECO:0000256" key="1">
    <source>
        <dbReference type="ARBA" id="ARBA00023125"/>
    </source>
</evidence>
<dbReference type="AlphaFoldDB" id="A0A2T6KJZ3"/>
<dbReference type="RefSeq" id="WP_108385882.1">
    <property type="nucleotide sequence ID" value="NZ_QBUD01000003.1"/>
</dbReference>
<evidence type="ECO:0000313" key="5">
    <source>
        <dbReference type="Proteomes" id="UP000244523"/>
    </source>
</evidence>
<dbReference type="InterPro" id="IPR009057">
    <property type="entry name" value="Homeodomain-like_sf"/>
</dbReference>
<dbReference type="EMBL" id="QBUD01000003">
    <property type="protein sequence ID" value="PUB16271.1"/>
    <property type="molecule type" value="Genomic_DNA"/>
</dbReference>
<dbReference type="SUPFAM" id="SSF46689">
    <property type="entry name" value="Homeodomain-like"/>
    <property type="match status" value="1"/>
</dbReference>
<feature type="domain" description="HTH tetR-type" evidence="3">
    <location>
        <begin position="12"/>
        <end position="72"/>
    </location>
</feature>
<organism evidence="4 5">
    <name type="scientific">Yoonia sediminilitoris</name>
    <dbReference type="NCBI Taxonomy" id="1286148"/>
    <lineage>
        <taxon>Bacteria</taxon>
        <taxon>Pseudomonadati</taxon>
        <taxon>Pseudomonadota</taxon>
        <taxon>Alphaproteobacteria</taxon>
        <taxon>Rhodobacterales</taxon>
        <taxon>Paracoccaceae</taxon>
        <taxon>Yoonia</taxon>
    </lineage>
</organism>
<dbReference type="GO" id="GO:0003677">
    <property type="term" value="F:DNA binding"/>
    <property type="evidence" value="ECO:0007669"/>
    <property type="project" value="UniProtKB-UniRule"/>
</dbReference>
<accession>A0A2T6KJZ3</accession>
<dbReference type="InterPro" id="IPR001647">
    <property type="entry name" value="HTH_TetR"/>
</dbReference>
<evidence type="ECO:0000259" key="3">
    <source>
        <dbReference type="PROSITE" id="PS50977"/>
    </source>
</evidence>
<evidence type="ECO:0000256" key="2">
    <source>
        <dbReference type="PROSITE-ProRule" id="PRU00335"/>
    </source>
</evidence>